<feature type="compositionally biased region" description="Pro residues" evidence="1">
    <location>
        <begin position="119"/>
        <end position="132"/>
    </location>
</feature>
<evidence type="ECO:0000313" key="3">
    <source>
        <dbReference type="RefSeq" id="XP_010271736.1"/>
    </source>
</evidence>
<evidence type="ECO:0000313" key="2">
    <source>
        <dbReference type="Proteomes" id="UP000189703"/>
    </source>
</evidence>
<dbReference type="RefSeq" id="XP_010271736.1">
    <property type="nucleotide sequence ID" value="XM_010273434.1"/>
</dbReference>
<dbReference type="Proteomes" id="UP000189703">
    <property type="component" value="Unplaced"/>
</dbReference>
<keyword evidence="2" id="KW-1185">Reference proteome</keyword>
<dbReference type="GeneID" id="104607734"/>
<feature type="region of interest" description="Disordered" evidence="1">
    <location>
        <begin position="119"/>
        <end position="191"/>
    </location>
</feature>
<proteinExistence type="predicted"/>
<organism evidence="2 3">
    <name type="scientific">Nelumbo nucifera</name>
    <name type="common">Sacred lotus</name>
    <dbReference type="NCBI Taxonomy" id="4432"/>
    <lineage>
        <taxon>Eukaryota</taxon>
        <taxon>Viridiplantae</taxon>
        <taxon>Streptophyta</taxon>
        <taxon>Embryophyta</taxon>
        <taxon>Tracheophyta</taxon>
        <taxon>Spermatophyta</taxon>
        <taxon>Magnoliopsida</taxon>
        <taxon>Proteales</taxon>
        <taxon>Nelumbonaceae</taxon>
        <taxon>Nelumbo</taxon>
    </lineage>
</organism>
<dbReference type="InParanoid" id="A0A1U8AUX3"/>
<name>A0A1U8AUX3_NELNU</name>
<gene>
    <name evidence="3" type="primary">LOC104607734</name>
</gene>
<feature type="compositionally biased region" description="Basic residues" evidence="1">
    <location>
        <begin position="247"/>
        <end position="260"/>
    </location>
</feature>
<feature type="region of interest" description="Disordered" evidence="1">
    <location>
        <begin position="209"/>
        <end position="260"/>
    </location>
</feature>
<accession>A0A1U8AUX3</accession>
<reference evidence="3" key="1">
    <citation type="submission" date="2025-08" db="UniProtKB">
        <authorList>
            <consortium name="RefSeq"/>
        </authorList>
    </citation>
    <scope>IDENTIFICATION</scope>
</reference>
<dbReference type="AlphaFoldDB" id="A0A1U8AUX3"/>
<dbReference type="KEGG" id="nnu:104607734"/>
<sequence>MASSGNAGRSTDLNVFGGQLQVPTVCIGQFTIPLSVDGVPTLNVPQVIAPVSAPLPFAIGMTFAKPSGIPPVTGLNQLDDPVHCMRAMQAQMQQVQQLQLYQQQVLHHVYQQQYQQQFPPLPQNQQPVPPQHPAAQQTKPRRRSERPPRRGETSQVQNRGRRERQITPPTLQQVGRSGGTQPSRPPSPQPSQFEIRLAENRFGALVADSRQGPSVHSRFRQQFEQLPVRIVPDNTEVSSTNAEPVKKQQRRRRRARRATV</sequence>
<evidence type="ECO:0000256" key="1">
    <source>
        <dbReference type="SAM" id="MobiDB-lite"/>
    </source>
</evidence>
<protein>
    <submittedName>
        <fullName evidence="3">Probable basic-leucine zipper transcription factor Q</fullName>
    </submittedName>
</protein>